<evidence type="ECO:0000256" key="2">
    <source>
        <dbReference type="ARBA" id="ARBA00022475"/>
    </source>
</evidence>
<evidence type="ECO:0000256" key="5">
    <source>
        <dbReference type="ARBA" id="ARBA00023136"/>
    </source>
</evidence>
<keyword evidence="2" id="KW-1003">Cell membrane</keyword>
<evidence type="ECO:0000313" key="8">
    <source>
        <dbReference type="EMBL" id="SHK37400.1"/>
    </source>
</evidence>
<dbReference type="AlphaFoldDB" id="A0A1M6RYA5"/>
<dbReference type="Pfam" id="PF06271">
    <property type="entry name" value="RDD"/>
    <property type="match status" value="1"/>
</dbReference>
<sequence>MNLFYRPADNCKRVLSILIDITIILFLMLLYYSILMFTTGRTYNIILITYIPTFIVVCYYIFPVLLFGQTVGKKMFRLKIVSIKSGKITLYQLIKRLFFSFGFWPGILYIFFNEGHLAIHDKISQTKVIDVTSQPKD</sequence>
<reference evidence="9" key="1">
    <citation type="submission" date="2016-11" db="EMBL/GenBank/DDBJ databases">
        <authorList>
            <person name="Varghese N."/>
            <person name="Submissions S."/>
        </authorList>
    </citation>
    <scope>NUCLEOTIDE SEQUENCE [LARGE SCALE GENOMIC DNA]</scope>
    <source>
        <strain evidence="9">DSM 10349</strain>
    </source>
</reference>
<gene>
    <name evidence="8" type="ORF">SAMN02745123_01621</name>
</gene>
<keyword evidence="3 6" id="KW-0812">Transmembrane</keyword>
<feature type="transmembrane region" description="Helical" evidence="6">
    <location>
        <begin position="14"/>
        <end position="34"/>
    </location>
</feature>
<keyword evidence="5 6" id="KW-0472">Membrane</keyword>
<dbReference type="PANTHER" id="PTHR36115">
    <property type="entry name" value="PROLINE-RICH ANTIGEN HOMOLOG-RELATED"/>
    <property type="match status" value="1"/>
</dbReference>
<accession>A0A1M6RYA5</accession>
<dbReference type="InterPro" id="IPR051791">
    <property type="entry name" value="Pra-immunoreactive"/>
</dbReference>
<keyword evidence="4 6" id="KW-1133">Transmembrane helix</keyword>
<protein>
    <submittedName>
        <fullName evidence="8">Uncharacterized membrane protein YckC, RDD family</fullName>
    </submittedName>
</protein>
<comment type="subcellular location">
    <subcellularLocation>
        <location evidence="1">Cell membrane</location>
        <topology evidence="1">Multi-pass membrane protein</topology>
    </subcellularLocation>
</comment>
<evidence type="ECO:0000313" key="9">
    <source>
        <dbReference type="Proteomes" id="UP000183997"/>
    </source>
</evidence>
<evidence type="ECO:0000256" key="1">
    <source>
        <dbReference type="ARBA" id="ARBA00004651"/>
    </source>
</evidence>
<evidence type="ECO:0000256" key="4">
    <source>
        <dbReference type="ARBA" id="ARBA00022989"/>
    </source>
</evidence>
<evidence type="ECO:0000256" key="6">
    <source>
        <dbReference type="SAM" id="Phobius"/>
    </source>
</evidence>
<feature type="transmembrane region" description="Helical" evidence="6">
    <location>
        <begin position="46"/>
        <end position="72"/>
    </location>
</feature>
<feature type="domain" description="RDD" evidence="7">
    <location>
        <begin position="11"/>
        <end position="124"/>
    </location>
</feature>
<organism evidence="8 9">
    <name type="scientific">Desulforamulus aeronauticus DSM 10349</name>
    <dbReference type="NCBI Taxonomy" id="1121421"/>
    <lineage>
        <taxon>Bacteria</taxon>
        <taxon>Bacillati</taxon>
        <taxon>Bacillota</taxon>
        <taxon>Clostridia</taxon>
        <taxon>Eubacteriales</taxon>
        <taxon>Peptococcaceae</taxon>
        <taxon>Desulforamulus</taxon>
    </lineage>
</organism>
<dbReference type="STRING" id="1121421.SAMN02745123_01621"/>
<feature type="transmembrane region" description="Helical" evidence="6">
    <location>
        <begin position="93"/>
        <end position="112"/>
    </location>
</feature>
<dbReference type="Proteomes" id="UP000183997">
    <property type="component" value="Unassembled WGS sequence"/>
</dbReference>
<name>A0A1M6RYA5_9FIRM</name>
<dbReference type="GO" id="GO:0005886">
    <property type="term" value="C:plasma membrane"/>
    <property type="evidence" value="ECO:0007669"/>
    <property type="project" value="UniProtKB-SubCell"/>
</dbReference>
<dbReference type="EMBL" id="FRAR01000012">
    <property type="protein sequence ID" value="SHK37400.1"/>
    <property type="molecule type" value="Genomic_DNA"/>
</dbReference>
<keyword evidence="9" id="KW-1185">Reference proteome</keyword>
<evidence type="ECO:0000256" key="3">
    <source>
        <dbReference type="ARBA" id="ARBA00022692"/>
    </source>
</evidence>
<dbReference type="InterPro" id="IPR010432">
    <property type="entry name" value="RDD"/>
</dbReference>
<proteinExistence type="predicted"/>
<evidence type="ECO:0000259" key="7">
    <source>
        <dbReference type="Pfam" id="PF06271"/>
    </source>
</evidence>